<proteinExistence type="predicted"/>
<sequence length="161" mass="19559">MDININCKISHESDILEELHNKYHWIPGKDNIRPLPKIMEKKQKELENILFFYHTLKDYILEEIFNTKTNFVDNKLLAMEDNFESFRMVLNKYPYDLPNDTYHYILWYKNFNSKTDQEITNDIVLECNRIFKTKPSFVWYKNPKMSIPGIFHVQVFLLNKN</sequence>
<accession>A0A5E8CGN1</accession>
<protein>
    <submittedName>
        <fullName evidence="1">Uncharacterized protein</fullName>
    </submittedName>
</protein>
<gene>
    <name evidence="1" type="ORF">CPAV1605_303</name>
</gene>
<dbReference type="EMBL" id="CABVLZ010000001">
    <property type="protein sequence ID" value="VVU94578.1"/>
    <property type="molecule type" value="Genomic_DNA"/>
</dbReference>
<reference evidence="1" key="1">
    <citation type="submission" date="2019-09" db="EMBL/GenBank/DDBJ databases">
        <authorList>
            <person name="Needham M D."/>
        </authorList>
    </citation>
    <scope>NUCLEOTIDE SEQUENCE</scope>
</reference>
<organism evidence="1">
    <name type="scientific">seawater metagenome</name>
    <dbReference type="NCBI Taxonomy" id="1561972"/>
    <lineage>
        <taxon>unclassified sequences</taxon>
        <taxon>metagenomes</taxon>
        <taxon>ecological metagenomes</taxon>
    </lineage>
</organism>
<name>A0A5E8CGN1_9ZZZZ</name>
<evidence type="ECO:0000313" key="1">
    <source>
        <dbReference type="EMBL" id="VVU94578.1"/>
    </source>
</evidence>
<dbReference type="AlphaFoldDB" id="A0A5E8CGN1"/>